<dbReference type="InterPro" id="IPR010730">
    <property type="entry name" value="HET"/>
</dbReference>
<dbReference type="PANTHER" id="PTHR33112">
    <property type="entry name" value="DOMAIN PROTEIN, PUTATIVE-RELATED"/>
    <property type="match status" value="1"/>
</dbReference>
<evidence type="ECO:0000313" key="3">
    <source>
        <dbReference type="Proteomes" id="UP001396898"/>
    </source>
</evidence>
<evidence type="ECO:0000313" key="2">
    <source>
        <dbReference type="EMBL" id="KAK8017277.1"/>
    </source>
</evidence>
<dbReference type="EMBL" id="JAQQWI010000011">
    <property type="protein sequence ID" value="KAK8017277.1"/>
    <property type="molecule type" value="Genomic_DNA"/>
</dbReference>
<keyword evidence="3" id="KW-1185">Reference proteome</keyword>
<dbReference type="Pfam" id="PF06985">
    <property type="entry name" value="HET"/>
    <property type="match status" value="1"/>
</dbReference>
<gene>
    <name evidence="2" type="ORF">PG991_008353</name>
</gene>
<protein>
    <submittedName>
        <fullName evidence="2">Heterokaryon incompatibility protein-domain-containing protein</fullName>
    </submittedName>
</protein>
<dbReference type="Proteomes" id="UP001396898">
    <property type="component" value="Unassembled WGS sequence"/>
</dbReference>
<reference evidence="2 3" key="1">
    <citation type="submission" date="2023-01" db="EMBL/GenBank/DDBJ databases">
        <title>Analysis of 21 Apiospora genomes using comparative genomics revels a genus with tremendous synthesis potential of carbohydrate active enzymes and secondary metabolites.</title>
        <authorList>
            <person name="Sorensen T."/>
        </authorList>
    </citation>
    <scope>NUCLEOTIDE SEQUENCE [LARGE SCALE GENOMIC DNA]</scope>
    <source>
        <strain evidence="2 3">CBS 20057</strain>
    </source>
</reference>
<dbReference type="PANTHER" id="PTHR33112:SF12">
    <property type="entry name" value="HETEROKARYON INCOMPATIBILITY DOMAIN-CONTAINING PROTEIN"/>
    <property type="match status" value="1"/>
</dbReference>
<evidence type="ECO:0000259" key="1">
    <source>
        <dbReference type="Pfam" id="PF06985"/>
    </source>
</evidence>
<organism evidence="2 3">
    <name type="scientific">Apiospora marii</name>
    <dbReference type="NCBI Taxonomy" id="335849"/>
    <lineage>
        <taxon>Eukaryota</taxon>
        <taxon>Fungi</taxon>
        <taxon>Dikarya</taxon>
        <taxon>Ascomycota</taxon>
        <taxon>Pezizomycotina</taxon>
        <taxon>Sordariomycetes</taxon>
        <taxon>Xylariomycetidae</taxon>
        <taxon>Amphisphaeriales</taxon>
        <taxon>Apiosporaceae</taxon>
        <taxon>Apiospora</taxon>
    </lineage>
</organism>
<proteinExistence type="predicted"/>
<sequence>MTTAETSAPSPPSCPVCSKIVQVLNTPVFEYGEAALGKVHDILAHECGHADWLRDVKYHEQGEVPRYESRELKVRTVPGERGAWVEVPYMKHARRYVESPSLIFELVFRPDVPNHKGTARILDREWIDMDLVKDWSSRCFREHGLQCDTSSVQPIRPFYPQRLIDVGRGCVVPCPEEEGPRYATLSYTWGRTANFRITRANADSVERPGALLHGPITTQIPQTIHNAIQLTKALGLRWLWVDSLCIVQDDAATFSHQLRNMHHIYATSALTIMAKDGQDAGYGLRGLRGISAPRSTQQLVVPLAGGETVIMMESEMDRRPPSMFDYEQRMWTFQEGLFAKRRLIFEQGVVGWQCECASWYEHQPYHPEADRLNVAKGYERRAYEDLQKNPPNLQNLSHLVYRFNQRTLGFDEDVSNAFSGLQTCLNNIFPSGLVLGHPEFFFEISLCWRAEGNLRRRRVSETYTGDPVRTRLPSWSWMGWQGRVDFPFDQEHAPFPVLHGEGFTQAVAQWHVLPTPESTTRHPIDSMWHRYREGMPEELPEGWRREAFKPPVEWTADPHHYKIRFDDPGSMPKDLPAHTYIPTAKEEHPSSSRWYPVPLGDSNLASEDEDLNSHCEFQYLRCLTSRAYLHGSPDETRSITRWDSIALIEDSRRNPVGGLRVHHEDDRTFLANGPMIELIAVARGWTTELESYLRNARVESLVREDVGQPTLEEEEAQLRHWAERKKREGSRTVPWERQWEKERGKKQDCYHVLWIEWERGVAYRRGSGFVLADRWEELAEADKVEVTLG</sequence>
<name>A0ABR1RQZ3_9PEZI</name>
<feature type="domain" description="Heterokaryon incompatibility" evidence="1">
    <location>
        <begin position="182"/>
        <end position="335"/>
    </location>
</feature>
<comment type="caution">
    <text evidence="2">The sequence shown here is derived from an EMBL/GenBank/DDBJ whole genome shotgun (WGS) entry which is preliminary data.</text>
</comment>
<accession>A0ABR1RQZ3</accession>